<evidence type="ECO:0000256" key="1">
    <source>
        <dbReference type="SAM" id="MobiDB-lite"/>
    </source>
</evidence>
<proteinExistence type="predicted"/>
<feature type="compositionally biased region" description="Polar residues" evidence="1">
    <location>
        <begin position="28"/>
        <end position="46"/>
    </location>
</feature>
<dbReference type="Proteomes" id="UP000075886">
    <property type="component" value="Unassembled WGS sequence"/>
</dbReference>
<feature type="region of interest" description="Disordered" evidence="1">
    <location>
        <begin position="512"/>
        <end position="566"/>
    </location>
</feature>
<dbReference type="SUPFAM" id="SSF57959">
    <property type="entry name" value="Leucine zipper domain"/>
    <property type="match status" value="1"/>
</dbReference>
<dbReference type="GO" id="GO:0005634">
    <property type="term" value="C:nucleus"/>
    <property type="evidence" value="ECO:0007669"/>
    <property type="project" value="UniProtKB-ARBA"/>
</dbReference>
<feature type="compositionally biased region" description="Gly residues" evidence="1">
    <location>
        <begin position="226"/>
        <end position="235"/>
    </location>
</feature>
<dbReference type="AlphaFoldDB" id="A0A182QFL6"/>
<dbReference type="STRING" id="69004.A0A182QFL6"/>
<reference evidence="4" key="1">
    <citation type="submission" date="2014-01" db="EMBL/GenBank/DDBJ databases">
        <title>The Genome Sequence of Anopheles farauti FAR1 (V2).</title>
        <authorList>
            <consortium name="The Broad Institute Genomics Platform"/>
            <person name="Neafsey D.E."/>
            <person name="Besansky N."/>
            <person name="Howell P."/>
            <person name="Walton C."/>
            <person name="Young S.K."/>
            <person name="Zeng Q."/>
            <person name="Gargeya S."/>
            <person name="Fitzgerald M."/>
            <person name="Haas B."/>
            <person name="Abouelleil A."/>
            <person name="Allen A.W."/>
            <person name="Alvarado L."/>
            <person name="Arachchi H.M."/>
            <person name="Berlin A.M."/>
            <person name="Chapman S.B."/>
            <person name="Gainer-Dewar J."/>
            <person name="Goldberg J."/>
            <person name="Griggs A."/>
            <person name="Gujja S."/>
            <person name="Hansen M."/>
            <person name="Howarth C."/>
            <person name="Imamovic A."/>
            <person name="Ireland A."/>
            <person name="Larimer J."/>
            <person name="McCowan C."/>
            <person name="Murphy C."/>
            <person name="Pearson M."/>
            <person name="Poon T.W."/>
            <person name="Priest M."/>
            <person name="Roberts A."/>
            <person name="Saif S."/>
            <person name="Shea T."/>
            <person name="Sisk P."/>
            <person name="Sykes S."/>
            <person name="Wortman J."/>
            <person name="Nusbaum C."/>
            <person name="Birren B."/>
        </authorList>
    </citation>
    <scope>NUCLEOTIDE SEQUENCE [LARGE SCALE GENOMIC DNA]</scope>
    <source>
        <strain evidence="4">FAR1</strain>
    </source>
</reference>
<accession>A0A182QFL6</accession>
<dbReference type="Pfam" id="PF07716">
    <property type="entry name" value="bZIP_2"/>
    <property type="match status" value="1"/>
</dbReference>
<feature type="compositionally biased region" description="Low complexity" evidence="1">
    <location>
        <begin position="285"/>
        <end position="305"/>
    </location>
</feature>
<feature type="region of interest" description="Disordered" evidence="1">
    <location>
        <begin position="699"/>
        <end position="745"/>
    </location>
</feature>
<organism evidence="3 4">
    <name type="scientific">Anopheles farauti</name>
    <dbReference type="NCBI Taxonomy" id="69004"/>
    <lineage>
        <taxon>Eukaryota</taxon>
        <taxon>Metazoa</taxon>
        <taxon>Ecdysozoa</taxon>
        <taxon>Arthropoda</taxon>
        <taxon>Hexapoda</taxon>
        <taxon>Insecta</taxon>
        <taxon>Pterygota</taxon>
        <taxon>Neoptera</taxon>
        <taxon>Endopterygota</taxon>
        <taxon>Diptera</taxon>
        <taxon>Nematocera</taxon>
        <taxon>Culicoidea</taxon>
        <taxon>Culicidae</taxon>
        <taxon>Anophelinae</taxon>
        <taxon>Anopheles</taxon>
    </lineage>
</organism>
<feature type="domain" description="BZIP" evidence="2">
    <location>
        <begin position="842"/>
        <end position="905"/>
    </location>
</feature>
<dbReference type="PROSITE" id="PS50217">
    <property type="entry name" value="BZIP"/>
    <property type="match status" value="1"/>
</dbReference>
<dbReference type="EMBL" id="AXCN02001257">
    <property type="status" value="NOT_ANNOTATED_CDS"/>
    <property type="molecule type" value="Genomic_DNA"/>
</dbReference>
<dbReference type="CDD" id="cd14813">
    <property type="entry name" value="bZIP_BmCbz-like"/>
    <property type="match status" value="1"/>
</dbReference>
<dbReference type="GO" id="GO:0003700">
    <property type="term" value="F:DNA-binding transcription factor activity"/>
    <property type="evidence" value="ECO:0007669"/>
    <property type="project" value="InterPro"/>
</dbReference>
<feature type="compositionally biased region" description="Low complexity" evidence="1">
    <location>
        <begin position="211"/>
        <end position="225"/>
    </location>
</feature>
<feature type="region of interest" description="Disordered" evidence="1">
    <location>
        <begin position="847"/>
        <end position="873"/>
    </location>
</feature>
<feature type="region of interest" description="Disordered" evidence="1">
    <location>
        <begin position="211"/>
        <end position="251"/>
    </location>
</feature>
<dbReference type="EnsemblMetazoa" id="AFAF009203-RA">
    <property type="protein sequence ID" value="AFAF009203-PA"/>
    <property type="gene ID" value="AFAF009203"/>
</dbReference>
<dbReference type="InterPro" id="IPR004827">
    <property type="entry name" value="bZIP"/>
</dbReference>
<feature type="region of interest" description="Disordered" evidence="1">
    <location>
        <begin position="28"/>
        <end position="50"/>
    </location>
</feature>
<evidence type="ECO:0000313" key="4">
    <source>
        <dbReference type="Proteomes" id="UP000075886"/>
    </source>
</evidence>
<keyword evidence="4" id="KW-1185">Reference proteome</keyword>
<feature type="compositionally biased region" description="Low complexity" evidence="1">
    <location>
        <begin position="768"/>
        <end position="809"/>
    </location>
</feature>
<dbReference type="InterPro" id="IPR046347">
    <property type="entry name" value="bZIP_sf"/>
</dbReference>
<feature type="region of interest" description="Disordered" evidence="1">
    <location>
        <begin position="129"/>
        <end position="181"/>
    </location>
</feature>
<evidence type="ECO:0000313" key="3">
    <source>
        <dbReference type="EnsemblMetazoa" id="AFAF009203-PA"/>
    </source>
</evidence>
<feature type="compositionally biased region" description="Basic and acidic residues" evidence="1">
    <location>
        <begin position="538"/>
        <end position="554"/>
    </location>
</feature>
<feature type="region of interest" description="Disordered" evidence="1">
    <location>
        <begin position="269"/>
        <end position="322"/>
    </location>
</feature>
<protein>
    <recommendedName>
        <fullName evidence="2">BZIP domain-containing protein</fullName>
    </recommendedName>
</protein>
<feature type="region of interest" description="Disordered" evidence="1">
    <location>
        <begin position="760"/>
        <end position="829"/>
    </location>
</feature>
<evidence type="ECO:0000259" key="2">
    <source>
        <dbReference type="PROSITE" id="PS50217"/>
    </source>
</evidence>
<name>A0A182QFL6_9DIPT</name>
<sequence>MGRNYDAMPLRHLWAATALMDVPTENPISDKSLSQWHKQPSSSTTAAHGEKFCRRSSPEAAAAVAALLLDDQRREETFPFYGGLAHGSHRNAFLSSSPVAESRAASTSPLVDVEYETWINTTTVQWTPWRTGDATRSPLADTADSNNDNDYGDIAAPAAPERASTGERLPGEARPNASNICRIEPDRTSRFSGAEASVTTVHDVCNKIISSGAGSSSSSSSSSNNGGSGGCGGQFSSGARSQTASGSCNGGGTVSAASLTVAAAAALGQPQQQQPVSHSKPCDYSSISVSSNSIRGGRPPYAASIAPPPPPQAVTATDASEPTPLLSDIDWTNATCLGGANDFTNTIIDDPHHLWLHSPTTSSTSSSASNNMAELERSLEAYGARKGATTTTTTIVETSIDCSNLLDELQVELAEPPVPLSSPVSLHEEIEQLSSSFDCDASNHLVARTCPYLVPDNIEPITPNILKWLQDDISGSAGQATLIDDGTLLLDDAKPFVHNLDRIHTLHGVGRVAPTTDQHPQRDHNYYAMKRRLQPVEGDERRDSKVPRLADYQHHPPPPTPPQDLDSWMATAAQEDVSFPAPAPTSKSVGLKRTSLASRKAAPTLVVTVAPKPPTTLLVAPAAPTLMTTTTTTTQHHDLPSLRLPVQAAMTTTTTLNTPDLTNDILDLEDGHFDLLSFIDTNDESLEFNAYQGAVEEKPALDLLGPVANTTPEEDDTTKPSAKRPTKPLKTETEKPTASTPQPLTLETLRLLTDATATTLIGSTNHGTTSSARSLSRRTNGGSSACSVRSSLSSASSACGDSSSDVSSSTTNAKTPKRRGRPPKVAGTVRDRAQYQHLSEADWRYREQRDKNNEASRKSRINRKDREQRLEQEAERLNAQHQKLSFEERHLRTECQRWRKAVMKLALL</sequence>
<reference evidence="3" key="2">
    <citation type="submission" date="2020-05" db="UniProtKB">
        <authorList>
            <consortium name="EnsemblMetazoa"/>
        </authorList>
    </citation>
    <scope>IDENTIFICATION</scope>
    <source>
        <strain evidence="3">FAR1</strain>
    </source>
</reference>
<dbReference type="Gene3D" id="1.20.5.170">
    <property type="match status" value="1"/>
</dbReference>
<dbReference type="SMART" id="SM00338">
    <property type="entry name" value="BRLZ"/>
    <property type="match status" value="1"/>
</dbReference>
<dbReference type="VEuPathDB" id="VectorBase:AFAF009203"/>